<name>H5TG46_GORO1</name>
<keyword evidence="1" id="KW-0472">Membrane</keyword>
<protein>
    <submittedName>
        <fullName evidence="2">Uncharacterized protein</fullName>
    </submittedName>
</protein>
<gene>
    <name evidence="2" type="ORF">GOOTI_007_00140</name>
</gene>
<dbReference type="Proteomes" id="UP000005038">
    <property type="component" value="Unassembled WGS sequence"/>
</dbReference>
<organism evidence="2 3">
    <name type="scientific">Gordonia otitidis (strain DSM 44809 / CCUG 52243 / JCM 12355 / NBRC 100426 / IFM 10032)</name>
    <dbReference type="NCBI Taxonomy" id="1108044"/>
    <lineage>
        <taxon>Bacteria</taxon>
        <taxon>Bacillati</taxon>
        <taxon>Actinomycetota</taxon>
        <taxon>Actinomycetes</taxon>
        <taxon>Mycobacteriales</taxon>
        <taxon>Gordoniaceae</taxon>
        <taxon>Gordonia</taxon>
    </lineage>
</organism>
<dbReference type="EMBL" id="BAFB01000007">
    <property type="protein sequence ID" value="GAB32454.1"/>
    <property type="molecule type" value="Genomic_DNA"/>
</dbReference>
<keyword evidence="1" id="KW-0812">Transmembrane</keyword>
<comment type="caution">
    <text evidence="2">The sequence shown here is derived from an EMBL/GenBank/DDBJ whole genome shotgun (WGS) entry which is preliminary data.</text>
</comment>
<proteinExistence type="predicted"/>
<accession>H5TG46</accession>
<evidence type="ECO:0000313" key="3">
    <source>
        <dbReference type="Proteomes" id="UP000005038"/>
    </source>
</evidence>
<keyword evidence="1" id="KW-1133">Transmembrane helix</keyword>
<reference evidence="2" key="1">
    <citation type="submission" date="2012-02" db="EMBL/GenBank/DDBJ databases">
        <title>Whole genome shotgun sequence of Gordonia otitidis NBRC 100426.</title>
        <authorList>
            <person name="Yoshida I."/>
            <person name="Hosoyama A."/>
            <person name="Tsuchikane K."/>
            <person name="Katsumata H."/>
            <person name="Yamazaki S."/>
            <person name="Fujita N."/>
        </authorList>
    </citation>
    <scope>NUCLEOTIDE SEQUENCE [LARGE SCALE GENOMIC DNA]</scope>
    <source>
        <strain evidence="2">NBRC 100426</strain>
    </source>
</reference>
<keyword evidence="3" id="KW-1185">Reference proteome</keyword>
<evidence type="ECO:0000313" key="2">
    <source>
        <dbReference type="EMBL" id="GAB32454.1"/>
    </source>
</evidence>
<feature type="transmembrane region" description="Helical" evidence="1">
    <location>
        <begin position="31"/>
        <end position="50"/>
    </location>
</feature>
<dbReference type="STRING" id="1108044.GOOTI_007_00140"/>
<evidence type="ECO:0000256" key="1">
    <source>
        <dbReference type="SAM" id="Phobius"/>
    </source>
</evidence>
<dbReference type="AlphaFoldDB" id="H5TG46"/>
<sequence length="52" mass="5857">MVAMGVHYPAEPDFNAVPDDEAERHFGRRQLFVYVGVTLSLLALLIILLLNM</sequence>